<reference evidence="1 2" key="1">
    <citation type="submission" date="2018-03" db="EMBL/GenBank/DDBJ databases">
        <title>Genomic Encyclopedia of Archaeal and Bacterial Type Strains, Phase II (KMG-II): from individual species to whole genera.</title>
        <authorList>
            <person name="Goeker M."/>
        </authorList>
    </citation>
    <scope>NUCLEOTIDE SEQUENCE [LARGE SCALE GENOMIC DNA]</scope>
    <source>
        <strain evidence="1 2">DSM 18107</strain>
    </source>
</reference>
<comment type="caution">
    <text evidence="1">The sequence shown here is derived from an EMBL/GenBank/DDBJ whole genome shotgun (WGS) entry which is preliminary data.</text>
</comment>
<evidence type="ECO:0000313" key="2">
    <source>
        <dbReference type="Proteomes" id="UP000240978"/>
    </source>
</evidence>
<sequence>MYSKNVLKINEYLLTYNSISIQPSLFSNVMIQTKLHQL</sequence>
<protein>
    <submittedName>
        <fullName evidence="1">Uncharacterized protein</fullName>
    </submittedName>
</protein>
<dbReference type="Proteomes" id="UP000240978">
    <property type="component" value="Unassembled WGS sequence"/>
</dbReference>
<evidence type="ECO:0000313" key="1">
    <source>
        <dbReference type="EMBL" id="PSL29707.1"/>
    </source>
</evidence>
<dbReference type="EMBL" id="PYGK01000006">
    <property type="protein sequence ID" value="PSL29707.1"/>
    <property type="molecule type" value="Genomic_DNA"/>
</dbReference>
<organism evidence="1 2">
    <name type="scientific">Chitinophaga ginsengisoli</name>
    <dbReference type="NCBI Taxonomy" id="363837"/>
    <lineage>
        <taxon>Bacteria</taxon>
        <taxon>Pseudomonadati</taxon>
        <taxon>Bacteroidota</taxon>
        <taxon>Chitinophagia</taxon>
        <taxon>Chitinophagales</taxon>
        <taxon>Chitinophagaceae</taxon>
        <taxon>Chitinophaga</taxon>
    </lineage>
</organism>
<gene>
    <name evidence="1" type="ORF">CLV42_10640</name>
</gene>
<accession>A0A2P8G6Y6</accession>
<dbReference type="AlphaFoldDB" id="A0A2P8G6Y6"/>
<keyword evidence="2" id="KW-1185">Reference proteome</keyword>
<name>A0A2P8G6Y6_9BACT</name>
<proteinExistence type="predicted"/>